<dbReference type="Proteomes" id="UP000001425">
    <property type="component" value="Chromosome"/>
</dbReference>
<feature type="transmembrane region" description="Helical" evidence="1">
    <location>
        <begin position="58"/>
        <end position="80"/>
    </location>
</feature>
<sequence length="85" mass="9152">MPFPQRFFPTFSFTPTPMFSTSKTSVIGRIILLATLCNLAIASPIYAAGNGAIDRGTAYALGLLVIIVLGLAVYLAMVIIEPERF</sequence>
<dbReference type="EnsemblBacteria" id="BAA17930">
    <property type="protein sequence ID" value="BAA17930"/>
    <property type="gene ID" value="BAA17930"/>
</dbReference>
<dbReference type="STRING" id="1148.gene:10498799"/>
<proteinExistence type="predicted"/>
<dbReference type="AlphaFoldDB" id="P73868"/>
<reference evidence="2 3" key="2">
    <citation type="journal article" date="1996" name="DNA Res.">
        <title>Sequence analysis of the genome of the unicellular cyanobacterium Synechocystis sp. strain PCC6803. II. Sequence determination of the entire genome and assignment of potential protein-coding regions.</title>
        <authorList>
            <person name="Kaneko T."/>
            <person name="Sato S."/>
            <person name="Kotani H."/>
            <person name="Tanaka A."/>
            <person name="Asamizu E."/>
            <person name="Nakamura Y."/>
            <person name="Miyajima N."/>
            <person name="Hirosawa M."/>
            <person name="Sugiura M."/>
            <person name="Sasamoto S."/>
            <person name="Kimura T."/>
            <person name="Hosouchi T."/>
            <person name="Matsuno A."/>
            <person name="Muraki A."/>
            <person name="Nakazaki N."/>
            <person name="Naruo K."/>
            <person name="Okumura S."/>
            <person name="Shimpo S."/>
            <person name="Takeuchi C."/>
            <person name="Wada T."/>
            <person name="Watanabe A."/>
            <person name="Yamada M."/>
            <person name="Yasuda M."/>
            <person name="Tabata S."/>
        </authorList>
    </citation>
    <scope>NUCLEOTIDE SEQUENCE [LARGE SCALE GENOMIC DNA]</scope>
    <source>
        <strain evidence="3">ATCC 27184 / PCC 6803 / Kazusa</strain>
    </source>
</reference>
<evidence type="ECO:0000313" key="2">
    <source>
        <dbReference type="EMBL" id="BAA17930.1"/>
    </source>
</evidence>
<keyword evidence="1" id="KW-1133">Transmembrane helix</keyword>
<evidence type="ECO:0000313" key="3">
    <source>
        <dbReference type="Proteomes" id="UP000001425"/>
    </source>
</evidence>
<keyword evidence="1" id="KW-0472">Membrane</keyword>
<dbReference type="PIR" id="S75068">
    <property type="entry name" value="S75068"/>
</dbReference>
<dbReference type="EMBL" id="BA000022">
    <property type="protein sequence ID" value="BAA17930.1"/>
    <property type="molecule type" value="Genomic_DNA"/>
</dbReference>
<name>P73868_SYNY3</name>
<organism evidence="2 3">
    <name type="scientific">Synechocystis sp. (strain ATCC 27184 / PCC 6803 / Kazusa)</name>
    <dbReference type="NCBI Taxonomy" id="1111708"/>
    <lineage>
        <taxon>Bacteria</taxon>
        <taxon>Bacillati</taxon>
        <taxon>Cyanobacteriota</taxon>
        <taxon>Cyanophyceae</taxon>
        <taxon>Synechococcales</taxon>
        <taxon>Merismopediaceae</taxon>
        <taxon>Synechocystis</taxon>
    </lineage>
</organism>
<dbReference type="Pfam" id="PF09604">
    <property type="entry name" value="Potass_KdpF"/>
    <property type="match status" value="1"/>
</dbReference>
<accession>P73868</accession>
<dbReference type="InParanoid" id="P73868"/>
<keyword evidence="3" id="KW-1185">Reference proteome</keyword>
<evidence type="ECO:0000256" key="1">
    <source>
        <dbReference type="SAM" id="Phobius"/>
    </source>
</evidence>
<dbReference type="PaxDb" id="1148-1653013"/>
<dbReference type="GO" id="GO:0005886">
    <property type="term" value="C:plasma membrane"/>
    <property type="evidence" value="ECO:0007669"/>
    <property type="project" value="InterPro"/>
</dbReference>
<dbReference type="GO" id="GO:0008556">
    <property type="term" value="F:P-type potassium transmembrane transporter activity"/>
    <property type="evidence" value="ECO:0007669"/>
    <property type="project" value="InterPro"/>
</dbReference>
<dbReference type="KEGG" id="syn:ssr2912"/>
<protein>
    <submittedName>
        <fullName evidence="2">Ssr2912 protein</fullName>
    </submittedName>
</protein>
<keyword evidence="1" id="KW-0812">Transmembrane</keyword>
<feature type="transmembrane region" description="Helical" evidence="1">
    <location>
        <begin position="26"/>
        <end position="46"/>
    </location>
</feature>
<gene>
    <name evidence="2" type="ordered locus">ssr2912</name>
</gene>
<reference evidence="2 3" key="1">
    <citation type="journal article" date="1995" name="DNA Res.">
        <title>Sequence analysis of the genome of the unicellular cyanobacterium Synechocystis sp. strain PCC6803. I. Sequence features in the 1 Mb region from map positions 64% to 92% of the genome.</title>
        <authorList>
            <person name="Kaneko T."/>
            <person name="Tanaka A."/>
            <person name="Sato S."/>
            <person name="Kotani H."/>
            <person name="Sazuka T."/>
            <person name="Miyajima N."/>
            <person name="Sugiura M."/>
            <person name="Tabata S."/>
        </authorList>
    </citation>
    <scope>NUCLEOTIDE SEQUENCE [LARGE SCALE GENOMIC DNA]</scope>
    <source>
        <strain evidence="3">ATCC 27184 / PCC 6803 / Kazusa</strain>
    </source>
</reference>
<dbReference type="InterPro" id="IPR011726">
    <property type="entry name" value="KdpF"/>
</dbReference>